<name>A0A1I7XS83_HETBA</name>
<dbReference type="InterPro" id="IPR002347">
    <property type="entry name" value="SDR_fam"/>
</dbReference>
<accession>A0A1I7XS83</accession>
<dbReference type="AlphaFoldDB" id="A0A1I7XS83"/>
<evidence type="ECO:0000313" key="4">
    <source>
        <dbReference type="WBParaSite" id="Hba_20392"/>
    </source>
</evidence>
<dbReference type="GO" id="GO:0016491">
    <property type="term" value="F:oxidoreductase activity"/>
    <property type="evidence" value="ECO:0007669"/>
    <property type="project" value="UniProtKB-KW"/>
</dbReference>
<dbReference type="InterPro" id="IPR036291">
    <property type="entry name" value="NAD(P)-bd_dom_sf"/>
</dbReference>
<evidence type="ECO:0000256" key="2">
    <source>
        <dbReference type="ARBA" id="ARBA00023002"/>
    </source>
</evidence>
<dbReference type="PANTHER" id="PTHR24320">
    <property type="entry name" value="RETINOL DEHYDROGENASE"/>
    <property type="match status" value="1"/>
</dbReference>
<dbReference type="Gene3D" id="3.40.50.720">
    <property type="entry name" value="NAD(P)-binding Rossmann-like Domain"/>
    <property type="match status" value="1"/>
</dbReference>
<keyword evidence="3" id="KW-1185">Reference proteome</keyword>
<protein>
    <submittedName>
        <fullName evidence="4">SDR family NAD(P)-dependent oxidoreductase</fullName>
    </submittedName>
</protein>
<organism evidence="3 4">
    <name type="scientific">Heterorhabditis bacteriophora</name>
    <name type="common">Entomopathogenic nematode worm</name>
    <dbReference type="NCBI Taxonomy" id="37862"/>
    <lineage>
        <taxon>Eukaryota</taxon>
        <taxon>Metazoa</taxon>
        <taxon>Ecdysozoa</taxon>
        <taxon>Nematoda</taxon>
        <taxon>Chromadorea</taxon>
        <taxon>Rhabditida</taxon>
        <taxon>Rhabditina</taxon>
        <taxon>Rhabditomorpha</taxon>
        <taxon>Strongyloidea</taxon>
        <taxon>Heterorhabditidae</taxon>
        <taxon>Heterorhabditis</taxon>
    </lineage>
</organism>
<dbReference type="Proteomes" id="UP000095283">
    <property type="component" value="Unplaced"/>
</dbReference>
<evidence type="ECO:0000313" key="3">
    <source>
        <dbReference type="Proteomes" id="UP000095283"/>
    </source>
</evidence>
<dbReference type="PRINTS" id="PR00081">
    <property type="entry name" value="GDHRDH"/>
</dbReference>
<dbReference type="WBParaSite" id="Hba_20392">
    <property type="protein sequence ID" value="Hba_20392"/>
    <property type="gene ID" value="Hba_20392"/>
</dbReference>
<dbReference type="SUPFAM" id="SSF51735">
    <property type="entry name" value="NAD(P)-binding Rossmann-fold domains"/>
    <property type="match status" value="1"/>
</dbReference>
<proteinExistence type="inferred from homology"/>
<sequence length="295" mass="32838">MTSSNRKRILITGASSGIGQAAAAQLASAGHKVTITVRDEEKAVTTRNIFIKKGLDVESFVMDLSIWASVQAGIEDIKKRQQQFDIVIFNAGTMFPEKPTTTDGLDTCLQVNVLSHVFLAESLLQLRPPDHHIHFVCVSSVLFNKKCNHRLCGPSWPLWRVPRDGRKWREVFAPRNVSGWRAYALSKFAITLLASQLNQMEGVTAVAVNPGNTVTNVSRNMPPRQRKLLRLFKNSLITVEQAGSNVVRGALRPLPAGQFYDQHSPSALPKPLTSEKNMLSLQQLNQQLIEELIHK</sequence>
<evidence type="ECO:0000256" key="1">
    <source>
        <dbReference type="ARBA" id="ARBA00006484"/>
    </source>
</evidence>
<comment type="similarity">
    <text evidence="1">Belongs to the short-chain dehydrogenases/reductases (SDR) family.</text>
</comment>
<dbReference type="Pfam" id="PF00106">
    <property type="entry name" value="adh_short"/>
    <property type="match status" value="1"/>
</dbReference>
<dbReference type="PANTHER" id="PTHR24320:SF152">
    <property type="entry name" value="SHORT-CHAIN DEHYDROGENASE_REDUCTASE FAMILY PROTEIN"/>
    <property type="match status" value="1"/>
</dbReference>
<keyword evidence="2" id="KW-0560">Oxidoreductase</keyword>
<reference evidence="4" key="1">
    <citation type="submission" date="2016-11" db="UniProtKB">
        <authorList>
            <consortium name="WormBaseParasite"/>
        </authorList>
    </citation>
    <scope>IDENTIFICATION</scope>
</reference>